<reference evidence="1" key="2">
    <citation type="journal article" date="2015" name="Fish Shellfish Immunol.">
        <title>Early steps in the European eel (Anguilla anguilla)-Vibrio vulnificus interaction in the gills: Role of the RtxA13 toxin.</title>
        <authorList>
            <person name="Callol A."/>
            <person name="Pajuelo D."/>
            <person name="Ebbesson L."/>
            <person name="Teles M."/>
            <person name="MacKenzie S."/>
            <person name="Amaro C."/>
        </authorList>
    </citation>
    <scope>NUCLEOTIDE SEQUENCE</scope>
</reference>
<evidence type="ECO:0000313" key="1">
    <source>
        <dbReference type="EMBL" id="JAH82084.1"/>
    </source>
</evidence>
<name>A0A0E9VVB2_ANGAN</name>
<sequence length="16" mass="2095">MVFREGRERERERESE</sequence>
<reference evidence="1" key="1">
    <citation type="submission" date="2014-11" db="EMBL/GenBank/DDBJ databases">
        <authorList>
            <person name="Amaro Gonzalez C."/>
        </authorList>
    </citation>
    <scope>NUCLEOTIDE SEQUENCE</scope>
</reference>
<protein>
    <submittedName>
        <fullName evidence="1">Uncharacterized protein</fullName>
    </submittedName>
</protein>
<dbReference type="EMBL" id="GBXM01026493">
    <property type="protein sequence ID" value="JAH82084.1"/>
    <property type="molecule type" value="Transcribed_RNA"/>
</dbReference>
<proteinExistence type="predicted"/>
<organism evidence="1">
    <name type="scientific">Anguilla anguilla</name>
    <name type="common">European freshwater eel</name>
    <name type="synonym">Muraena anguilla</name>
    <dbReference type="NCBI Taxonomy" id="7936"/>
    <lineage>
        <taxon>Eukaryota</taxon>
        <taxon>Metazoa</taxon>
        <taxon>Chordata</taxon>
        <taxon>Craniata</taxon>
        <taxon>Vertebrata</taxon>
        <taxon>Euteleostomi</taxon>
        <taxon>Actinopterygii</taxon>
        <taxon>Neopterygii</taxon>
        <taxon>Teleostei</taxon>
        <taxon>Anguilliformes</taxon>
        <taxon>Anguillidae</taxon>
        <taxon>Anguilla</taxon>
    </lineage>
</organism>
<accession>A0A0E9VVB2</accession>
<dbReference type="AlphaFoldDB" id="A0A0E9VVB2"/>